<gene>
    <name evidence="5" type="ORF">ACFP2T_17545</name>
</gene>
<dbReference type="GO" id="GO:0016787">
    <property type="term" value="F:hydrolase activity"/>
    <property type="evidence" value="ECO:0007669"/>
    <property type="project" value="UniProtKB-KW"/>
</dbReference>
<dbReference type="PANTHER" id="PTHR45527">
    <property type="entry name" value="NONRIBOSOMAL PEPTIDE SYNTHETASE"/>
    <property type="match status" value="1"/>
</dbReference>
<dbReference type="EMBL" id="JBHSPR010000010">
    <property type="protein sequence ID" value="MFC6018010.1"/>
    <property type="molecule type" value="Genomic_DNA"/>
</dbReference>
<dbReference type="RefSeq" id="WP_377422745.1">
    <property type="nucleotide sequence ID" value="NZ_JBHSPR010000010.1"/>
</dbReference>
<evidence type="ECO:0000256" key="3">
    <source>
        <dbReference type="SAM" id="MobiDB-lite"/>
    </source>
</evidence>
<dbReference type="SMART" id="SM00823">
    <property type="entry name" value="PKS_PP"/>
    <property type="match status" value="1"/>
</dbReference>
<keyword evidence="2" id="KW-0597">Phosphoprotein</keyword>
<evidence type="ECO:0000259" key="4">
    <source>
        <dbReference type="PROSITE" id="PS50075"/>
    </source>
</evidence>
<evidence type="ECO:0000313" key="5">
    <source>
        <dbReference type="EMBL" id="MFC6018010.1"/>
    </source>
</evidence>
<feature type="non-terminal residue" evidence="5">
    <location>
        <position position="1"/>
    </location>
</feature>
<sequence>ELPLTGNGKLDRKALPDPEYHHVGGQREVERVTPATVLEQLVAEVFADVLGVPQVGLDDNFFELGGHSLLAITLVSRLKARGVSISVRKVFSAPTVSGLINQLGISSLADSLNMVLPIRTQGSRPPIFCVHPGGGLSWCYMPLARFVPDDVPVYGLQARGLDGTSAMFGSIEEMAAGYIEQIRALQPEGPYHLVGFSFGGLPVHEMAVQLRAAGDEVALVIMDTYPKDRDPAGDAPPEATEDNQGPRDELSVAEVASRLREEIGEALGGISDDEMLQLARVFRNNSALRAGFVPKVFDDDVLLIAAGIVRENARTGSHRWEPYVEGEITEVRLPCKHSDLVRPDMLAETWTAIAAWLQRRE</sequence>
<evidence type="ECO:0000256" key="1">
    <source>
        <dbReference type="ARBA" id="ARBA00022450"/>
    </source>
</evidence>
<dbReference type="SUPFAM" id="SSF47336">
    <property type="entry name" value="ACP-like"/>
    <property type="match status" value="1"/>
</dbReference>
<dbReference type="Proteomes" id="UP001596203">
    <property type="component" value="Unassembled WGS sequence"/>
</dbReference>
<dbReference type="PROSITE" id="PS50075">
    <property type="entry name" value="CARRIER"/>
    <property type="match status" value="1"/>
</dbReference>
<organism evidence="5 6">
    <name type="scientific">Plantactinospora solaniradicis</name>
    <dbReference type="NCBI Taxonomy" id="1723736"/>
    <lineage>
        <taxon>Bacteria</taxon>
        <taxon>Bacillati</taxon>
        <taxon>Actinomycetota</taxon>
        <taxon>Actinomycetes</taxon>
        <taxon>Micromonosporales</taxon>
        <taxon>Micromonosporaceae</taxon>
        <taxon>Plantactinospora</taxon>
    </lineage>
</organism>
<dbReference type="SMART" id="SM00824">
    <property type="entry name" value="PKS_TE"/>
    <property type="match status" value="1"/>
</dbReference>
<dbReference type="Pfam" id="PF00550">
    <property type="entry name" value="PP-binding"/>
    <property type="match status" value="1"/>
</dbReference>
<dbReference type="SUPFAM" id="SSF53474">
    <property type="entry name" value="alpha/beta-Hydrolases"/>
    <property type="match status" value="1"/>
</dbReference>
<name>A0ABW1K8E4_9ACTN</name>
<dbReference type="InterPro" id="IPR036736">
    <property type="entry name" value="ACP-like_sf"/>
</dbReference>
<feature type="region of interest" description="Disordered" evidence="3">
    <location>
        <begin position="1"/>
        <end position="20"/>
    </location>
</feature>
<keyword evidence="5" id="KW-0378">Hydrolase</keyword>
<feature type="compositionally biased region" description="Basic and acidic residues" evidence="3">
    <location>
        <begin position="9"/>
        <end position="20"/>
    </location>
</feature>
<accession>A0ABW1K8E4</accession>
<reference evidence="6" key="1">
    <citation type="journal article" date="2019" name="Int. J. Syst. Evol. Microbiol.">
        <title>The Global Catalogue of Microorganisms (GCM) 10K type strain sequencing project: providing services to taxonomists for standard genome sequencing and annotation.</title>
        <authorList>
            <consortium name="The Broad Institute Genomics Platform"/>
            <consortium name="The Broad Institute Genome Sequencing Center for Infectious Disease"/>
            <person name="Wu L."/>
            <person name="Ma J."/>
        </authorList>
    </citation>
    <scope>NUCLEOTIDE SEQUENCE [LARGE SCALE GENOMIC DNA]</scope>
    <source>
        <strain evidence="6">ZS-35-S2</strain>
    </source>
</reference>
<dbReference type="InterPro" id="IPR001031">
    <property type="entry name" value="Thioesterase"/>
</dbReference>
<evidence type="ECO:0000256" key="2">
    <source>
        <dbReference type="ARBA" id="ARBA00022553"/>
    </source>
</evidence>
<protein>
    <submittedName>
        <fullName evidence="5">Alpha/beta fold hydrolase</fullName>
    </submittedName>
</protein>
<evidence type="ECO:0000313" key="6">
    <source>
        <dbReference type="Proteomes" id="UP001596203"/>
    </source>
</evidence>
<dbReference type="InterPro" id="IPR009081">
    <property type="entry name" value="PP-bd_ACP"/>
</dbReference>
<dbReference type="InterPro" id="IPR020802">
    <property type="entry name" value="TesA-like"/>
</dbReference>
<feature type="domain" description="Carrier" evidence="4">
    <location>
        <begin position="33"/>
        <end position="107"/>
    </location>
</feature>
<keyword evidence="6" id="KW-1185">Reference proteome</keyword>
<keyword evidence="1" id="KW-0596">Phosphopantetheine</keyword>
<comment type="caution">
    <text evidence="5">The sequence shown here is derived from an EMBL/GenBank/DDBJ whole genome shotgun (WGS) entry which is preliminary data.</text>
</comment>
<dbReference type="PROSITE" id="PS00012">
    <property type="entry name" value="PHOSPHOPANTETHEINE"/>
    <property type="match status" value="1"/>
</dbReference>
<dbReference type="PANTHER" id="PTHR45527:SF1">
    <property type="entry name" value="FATTY ACID SYNTHASE"/>
    <property type="match status" value="1"/>
</dbReference>
<proteinExistence type="predicted"/>
<dbReference type="Pfam" id="PF00975">
    <property type="entry name" value="Thioesterase"/>
    <property type="match status" value="1"/>
</dbReference>
<dbReference type="InterPro" id="IPR006162">
    <property type="entry name" value="Ppantetheine_attach_site"/>
</dbReference>
<dbReference type="InterPro" id="IPR029058">
    <property type="entry name" value="AB_hydrolase_fold"/>
</dbReference>
<dbReference type="Gene3D" id="3.40.50.1820">
    <property type="entry name" value="alpha/beta hydrolase"/>
    <property type="match status" value="1"/>
</dbReference>
<feature type="region of interest" description="Disordered" evidence="3">
    <location>
        <begin position="227"/>
        <end position="249"/>
    </location>
</feature>
<dbReference type="InterPro" id="IPR020806">
    <property type="entry name" value="PKS_PP-bd"/>
</dbReference>